<dbReference type="Gene3D" id="3.90.810.10">
    <property type="entry name" value="CRIB domain"/>
    <property type="match status" value="1"/>
</dbReference>
<reference evidence="7 8" key="1">
    <citation type="journal article" date="2019" name="Nat. Plants">
        <title>Genome sequencing of Musa balbisiana reveals subgenome evolution and function divergence in polyploid bananas.</title>
        <authorList>
            <person name="Yao X."/>
        </authorList>
    </citation>
    <scope>NUCLEOTIDE SEQUENCE [LARGE SCALE GENOMIC DNA]</scope>
    <source>
        <strain evidence="8">cv. DH-PKW</strain>
        <tissue evidence="7">Leaves</tissue>
    </source>
</reference>
<dbReference type="Proteomes" id="UP000317650">
    <property type="component" value="Chromosome 2"/>
</dbReference>
<dbReference type="InterPro" id="IPR000198">
    <property type="entry name" value="RhoGAP_dom"/>
</dbReference>
<gene>
    <name evidence="7" type="ORF">C4D60_Mb02t08540</name>
</gene>
<dbReference type="Pfam" id="PF00072">
    <property type="entry name" value="Response_reg"/>
    <property type="match status" value="1"/>
</dbReference>
<evidence type="ECO:0008006" key="9">
    <source>
        <dbReference type="Google" id="ProtNLM"/>
    </source>
</evidence>
<dbReference type="InterPro" id="IPR044785">
    <property type="entry name" value="RopGAP1-5"/>
</dbReference>
<dbReference type="Pfam" id="PF00786">
    <property type="entry name" value="PBD"/>
    <property type="match status" value="1"/>
</dbReference>
<dbReference type="InterPro" id="IPR001789">
    <property type="entry name" value="Sig_transdc_resp-reg_receiver"/>
</dbReference>
<dbReference type="SUPFAM" id="SSF48350">
    <property type="entry name" value="GTPase activation domain, GAP"/>
    <property type="match status" value="1"/>
</dbReference>
<dbReference type="PANTHER" id="PTHR23177:SF64">
    <property type="entry name" value="RHO GTPASE-ACTIVATING PROTEIN 1"/>
    <property type="match status" value="1"/>
</dbReference>
<keyword evidence="1" id="KW-0343">GTPase activation</keyword>
<comment type="caution">
    <text evidence="2">Lacks conserved residue(s) required for the propagation of feature annotation.</text>
</comment>
<dbReference type="InterPro" id="IPR011006">
    <property type="entry name" value="CheY-like_superfamily"/>
</dbReference>
<accession>A0A4S8I982</accession>
<dbReference type="STRING" id="52838.A0A4S8I982"/>
<evidence type="ECO:0000313" key="8">
    <source>
        <dbReference type="Proteomes" id="UP000317650"/>
    </source>
</evidence>
<feature type="compositionally biased region" description="Low complexity" evidence="3">
    <location>
        <begin position="408"/>
        <end position="425"/>
    </location>
</feature>
<dbReference type="InterPro" id="IPR036936">
    <property type="entry name" value="CRIB_dom_sf"/>
</dbReference>
<evidence type="ECO:0000256" key="2">
    <source>
        <dbReference type="PROSITE-ProRule" id="PRU00169"/>
    </source>
</evidence>
<feature type="compositionally biased region" description="Polar residues" evidence="3">
    <location>
        <begin position="441"/>
        <end position="453"/>
    </location>
</feature>
<feature type="domain" description="CRIB" evidence="4">
    <location>
        <begin position="3"/>
        <end position="16"/>
    </location>
</feature>
<dbReference type="PANTHER" id="PTHR23177">
    <property type="entry name" value="MKIAA1688 PROTEIN"/>
    <property type="match status" value="1"/>
</dbReference>
<dbReference type="SMART" id="SM00285">
    <property type="entry name" value="PBD"/>
    <property type="match status" value="1"/>
</dbReference>
<evidence type="ECO:0000259" key="4">
    <source>
        <dbReference type="PROSITE" id="PS50108"/>
    </source>
</evidence>
<evidence type="ECO:0000259" key="6">
    <source>
        <dbReference type="PROSITE" id="PS50238"/>
    </source>
</evidence>
<feature type="compositionally biased region" description="Basic and acidic residues" evidence="3">
    <location>
        <begin position="243"/>
        <end position="252"/>
    </location>
</feature>
<name>A0A4S8I982_MUSBA</name>
<dbReference type="EMBL" id="PYDT01000011">
    <property type="protein sequence ID" value="THU44548.1"/>
    <property type="molecule type" value="Genomic_DNA"/>
</dbReference>
<dbReference type="SMART" id="SM00324">
    <property type="entry name" value="RhoGAP"/>
    <property type="match status" value="1"/>
</dbReference>
<protein>
    <recommendedName>
        <fullName evidence="9">CRIB domain-containing protein</fullName>
    </recommendedName>
</protein>
<keyword evidence="8" id="KW-1185">Reference proteome</keyword>
<evidence type="ECO:0000256" key="3">
    <source>
        <dbReference type="SAM" id="MobiDB-lite"/>
    </source>
</evidence>
<dbReference type="PROSITE" id="PS50110">
    <property type="entry name" value="RESPONSE_REGULATORY"/>
    <property type="match status" value="1"/>
</dbReference>
<dbReference type="Gene3D" id="3.40.50.2300">
    <property type="match status" value="1"/>
</dbReference>
<evidence type="ECO:0000313" key="7">
    <source>
        <dbReference type="EMBL" id="THU44548.1"/>
    </source>
</evidence>
<dbReference type="SMART" id="SM00448">
    <property type="entry name" value="REC"/>
    <property type="match status" value="1"/>
</dbReference>
<dbReference type="CDD" id="cd00132">
    <property type="entry name" value="CRIB"/>
    <property type="match status" value="1"/>
</dbReference>
<dbReference type="GO" id="GO:0005096">
    <property type="term" value="F:GTPase activator activity"/>
    <property type="evidence" value="ECO:0007669"/>
    <property type="project" value="UniProtKB-KW"/>
</dbReference>
<dbReference type="Gene3D" id="1.10.555.10">
    <property type="entry name" value="Rho GTPase activation protein"/>
    <property type="match status" value="1"/>
</dbReference>
<evidence type="ECO:0000256" key="1">
    <source>
        <dbReference type="ARBA" id="ARBA00022468"/>
    </source>
</evidence>
<dbReference type="SUPFAM" id="SSF52172">
    <property type="entry name" value="CheY-like"/>
    <property type="match status" value="1"/>
</dbReference>
<proteinExistence type="predicted"/>
<comment type="caution">
    <text evidence="7">The sequence shown here is derived from an EMBL/GenBank/DDBJ whole genome shotgun (WGS) entry which is preliminary data.</text>
</comment>
<dbReference type="InterPro" id="IPR008936">
    <property type="entry name" value="Rho_GTPase_activation_prot"/>
</dbReference>
<sequence length="755" mass="83119">MEIGWPTDVRHVTHVTFDRFHGFLGLPVELEPEVPRRAPSASANVFGVSTKSMQCSYDSRGNSVPTILLLMQRRLYVLGGLRTEGVFRITAENSQEEYVREQLNSGILPEKIDVHCLAGLIKAWFRELPAGVLDSLPPEQVMQCRTEEDCAKLAGLLPPTEAALLDWAIHLMADVVQEEQQNKMNAYNVATVFAPNMTQMADPLTALMYAVQVMNFLRMLILKALKERQQSTVSDTSSVPDTRSSDGNEAMKELSVAEEASADESAATASHAAHVSSAAGPSSERQVIRWERFLPRRSLRVLLVEHDDSTRHIVAALLRKCSYHVAAVADGLKAWAVLKLKCYKFDLVLTEVEMPSLSGIGLLSKIMAAEECKNIPVIMMSSQDSIGVVLKCMLKGAVDFLVKPSNNATNASDNNAASNHVSVNAGDGSKTGENSDEDDAQSSGSKPEAQSKSVQKHIESLQSVEENRESEPTAEQLNDGTIIVANQLKNHKGHEARDKTSGPTVQVNHSVQSTILAEQRENKNFWCNRSICKEEKQLCVRLQKDEDFDPKPYHQPDATNESFRNMIEFIEPTTSRRCVPAAMEWAASMEDIPCEASTSSHGKCISDFGSSQLLELSLRRPQLDGCVNLEFKEKHVLNHSNASAFSRYSDKKMQHSSQKPVLTSLCIGTKESVEETQQRASLYSSFSETCHALSSKEMLTSDRGKAIEAAIYFQISSDSNKEDGGILSLPVPVGAIPYQRLGTKVGKSSQSSDQE</sequence>
<dbReference type="PROSITE" id="PS50108">
    <property type="entry name" value="CRIB"/>
    <property type="match status" value="1"/>
</dbReference>
<feature type="domain" description="Rho-GAP" evidence="6">
    <location>
        <begin position="51"/>
        <end position="229"/>
    </location>
</feature>
<dbReference type="Pfam" id="PF00620">
    <property type="entry name" value="RhoGAP"/>
    <property type="match status" value="1"/>
</dbReference>
<evidence type="ECO:0000259" key="5">
    <source>
        <dbReference type="PROSITE" id="PS50110"/>
    </source>
</evidence>
<feature type="region of interest" description="Disordered" evidence="3">
    <location>
        <begin position="231"/>
        <end position="258"/>
    </location>
</feature>
<feature type="compositionally biased region" description="Low complexity" evidence="3">
    <location>
        <begin position="231"/>
        <end position="242"/>
    </location>
</feature>
<dbReference type="AlphaFoldDB" id="A0A4S8I982"/>
<dbReference type="FunFam" id="1.10.555.10:FF:000046">
    <property type="entry name" value="Rho GTPase-activating protein 5"/>
    <property type="match status" value="1"/>
</dbReference>
<feature type="domain" description="Response regulatory" evidence="5">
    <location>
        <begin position="300"/>
        <end position="418"/>
    </location>
</feature>
<feature type="region of interest" description="Disordered" evidence="3">
    <location>
        <begin position="408"/>
        <end position="481"/>
    </location>
</feature>
<dbReference type="PROSITE" id="PS50238">
    <property type="entry name" value="RHOGAP"/>
    <property type="match status" value="1"/>
</dbReference>
<dbReference type="GO" id="GO:0000160">
    <property type="term" value="P:phosphorelay signal transduction system"/>
    <property type="evidence" value="ECO:0007669"/>
    <property type="project" value="InterPro"/>
</dbReference>
<organism evidence="7 8">
    <name type="scientific">Musa balbisiana</name>
    <name type="common">Banana</name>
    <dbReference type="NCBI Taxonomy" id="52838"/>
    <lineage>
        <taxon>Eukaryota</taxon>
        <taxon>Viridiplantae</taxon>
        <taxon>Streptophyta</taxon>
        <taxon>Embryophyta</taxon>
        <taxon>Tracheophyta</taxon>
        <taxon>Spermatophyta</taxon>
        <taxon>Magnoliopsida</taxon>
        <taxon>Liliopsida</taxon>
        <taxon>Zingiberales</taxon>
        <taxon>Musaceae</taxon>
        <taxon>Musa</taxon>
    </lineage>
</organism>
<dbReference type="InterPro" id="IPR000095">
    <property type="entry name" value="CRIB_dom"/>
</dbReference>
<dbReference type="CDD" id="cd00159">
    <property type="entry name" value="RhoGAP"/>
    <property type="match status" value="1"/>
</dbReference>